<name>A0A6J8CZS5_MYTCO</name>
<organism evidence="2 3">
    <name type="scientific">Mytilus coruscus</name>
    <name type="common">Sea mussel</name>
    <dbReference type="NCBI Taxonomy" id="42192"/>
    <lineage>
        <taxon>Eukaryota</taxon>
        <taxon>Metazoa</taxon>
        <taxon>Spiralia</taxon>
        <taxon>Lophotrochozoa</taxon>
        <taxon>Mollusca</taxon>
        <taxon>Bivalvia</taxon>
        <taxon>Autobranchia</taxon>
        <taxon>Pteriomorphia</taxon>
        <taxon>Mytilida</taxon>
        <taxon>Mytiloidea</taxon>
        <taxon>Mytilidae</taxon>
        <taxon>Mytilinae</taxon>
        <taxon>Mytilus</taxon>
    </lineage>
</organism>
<dbReference type="GO" id="GO:0006357">
    <property type="term" value="P:regulation of transcription by RNA polymerase II"/>
    <property type="evidence" value="ECO:0007669"/>
    <property type="project" value="TreeGrafter"/>
</dbReference>
<dbReference type="GO" id="GO:0043516">
    <property type="term" value="P:regulation of DNA damage response, signal transduction by p53 class mediator"/>
    <property type="evidence" value="ECO:0007669"/>
    <property type="project" value="TreeGrafter"/>
</dbReference>
<dbReference type="GO" id="GO:0042799">
    <property type="term" value="F:histone H4K20 methyltransferase activity"/>
    <property type="evidence" value="ECO:0007669"/>
    <property type="project" value="TreeGrafter"/>
</dbReference>
<dbReference type="OrthoDB" id="6158301at2759"/>
<feature type="coiled-coil region" evidence="1">
    <location>
        <begin position="165"/>
        <end position="192"/>
    </location>
</feature>
<sequence>MAVSSNILNRAKITEEGAILTEKAEMFQTILSVFSRHLCNDSDTSFGTITDSVKSVVKNIQGRGVFTTKQFEKGEFMFEYRGNLTTVDPGFNEYAFEFIWNSRKCWIDASIDDKSLGRLVNDDENDSNSIVKRIIEGNTGEERPVEGNIEEERPVQLSTRWKQPFHKSKQKARAAKKKIQELEKKVTDIDRKFNDITAGIPKIIEDIITSGTLAFMPTNSFDIDESVDEPMPNMSTPVSMSTNLITEHAEGTSQKRAVDEGVKKIKKRLLSRYSWKNSNPAGLEFLESRIDLPDFSRAQDFKLKVYKEGIQRGLWIEATHTFVRVCTKIDNLHKQKKNN</sequence>
<dbReference type="AlphaFoldDB" id="A0A6J8CZS5"/>
<dbReference type="GO" id="GO:0005700">
    <property type="term" value="C:polytene chromosome"/>
    <property type="evidence" value="ECO:0007669"/>
    <property type="project" value="TreeGrafter"/>
</dbReference>
<keyword evidence="3" id="KW-1185">Reference proteome</keyword>
<proteinExistence type="predicted"/>
<dbReference type="InterPro" id="IPR051760">
    <property type="entry name" value="KMT5A"/>
</dbReference>
<gene>
    <name evidence="2" type="ORF">MCOR_36003</name>
</gene>
<dbReference type="SUPFAM" id="SSF82199">
    <property type="entry name" value="SET domain"/>
    <property type="match status" value="1"/>
</dbReference>
<evidence type="ECO:0000313" key="2">
    <source>
        <dbReference type="EMBL" id="CAC5401993.1"/>
    </source>
</evidence>
<keyword evidence="1" id="KW-0175">Coiled coil</keyword>
<reference evidence="2 3" key="1">
    <citation type="submission" date="2020-06" db="EMBL/GenBank/DDBJ databases">
        <authorList>
            <person name="Li R."/>
            <person name="Bekaert M."/>
        </authorList>
    </citation>
    <scope>NUCLEOTIDE SEQUENCE [LARGE SCALE GENOMIC DNA]</scope>
    <source>
        <strain evidence="3">wild</strain>
    </source>
</reference>
<protein>
    <submittedName>
        <fullName evidence="2">Uncharacterized protein</fullName>
    </submittedName>
</protein>
<dbReference type="InterPro" id="IPR046341">
    <property type="entry name" value="SET_dom_sf"/>
</dbReference>
<evidence type="ECO:0000256" key="1">
    <source>
        <dbReference type="SAM" id="Coils"/>
    </source>
</evidence>
<evidence type="ECO:0000313" key="3">
    <source>
        <dbReference type="Proteomes" id="UP000507470"/>
    </source>
</evidence>
<dbReference type="Proteomes" id="UP000507470">
    <property type="component" value="Unassembled WGS sequence"/>
</dbReference>
<dbReference type="EMBL" id="CACVKT020006486">
    <property type="protein sequence ID" value="CAC5401993.1"/>
    <property type="molecule type" value="Genomic_DNA"/>
</dbReference>
<dbReference type="PANTHER" id="PTHR46167:SF1">
    <property type="entry name" value="N-LYSINE METHYLTRANSFERASE KMT5A"/>
    <property type="match status" value="1"/>
</dbReference>
<dbReference type="GO" id="GO:0005634">
    <property type="term" value="C:nucleus"/>
    <property type="evidence" value="ECO:0007669"/>
    <property type="project" value="TreeGrafter"/>
</dbReference>
<dbReference type="PANTHER" id="PTHR46167">
    <property type="entry name" value="N-LYSINE METHYLTRANSFERASE KMT5A"/>
    <property type="match status" value="1"/>
</dbReference>
<dbReference type="Gene3D" id="2.170.270.10">
    <property type="entry name" value="SET domain"/>
    <property type="match status" value="1"/>
</dbReference>
<accession>A0A6J8CZS5</accession>